<dbReference type="EMBL" id="FRBN01000016">
    <property type="protein sequence ID" value="SHL49374.1"/>
    <property type="molecule type" value="Genomic_DNA"/>
</dbReference>
<dbReference type="RefSeq" id="WP_073198851.1">
    <property type="nucleotide sequence ID" value="NZ_FRBN01000016.1"/>
</dbReference>
<organism evidence="1 2">
    <name type="scientific">Roseovarius marisflavi</name>
    <dbReference type="NCBI Taxonomy" id="1054996"/>
    <lineage>
        <taxon>Bacteria</taxon>
        <taxon>Pseudomonadati</taxon>
        <taxon>Pseudomonadota</taxon>
        <taxon>Alphaproteobacteria</taxon>
        <taxon>Rhodobacterales</taxon>
        <taxon>Roseobacteraceae</taxon>
        <taxon>Roseovarius</taxon>
    </lineage>
</organism>
<evidence type="ECO:0000313" key="1">
    <source>
        <dbReference type="EMBL" id="SHL49374.1"/>
    </source>
</evidence>
<dbReference type="AlphaFoldDB" id="A0A1M7B377"/>
<name>A0A1M7B377_9RHOB</name>
<evidence type="ECO:0000313" key="2">
    <source>
        <dbReference type="Proteomes" id="UP000184191"/>
    </source>
</evidence>
<accession>A0A1M7B377</accession>
<keyword evidence="2" id="KW-1185">Reference proteome</keyword>
<dbReference type="Proteomes" id="UP000184191">
    <property type="component" value="Unassembled WGS sequence"/>
</dbReference>
<reference evidence="2" key="1">
    <citation type="submission" date="2016-11" db="EMBL/GenBank/DDBJ databases">
        <authorList>
            <person name="Varghese N."/>
            <person name="Submissions S."/>
        </authorList>
    </citation>
    <scope>NUCLEOTIDE SEQUENCE [LARGE SCALE GENOMIC DNA]</scope>
    <source>
        <strain evidence="2">DSM 29327</strain>
    </source>
</reference>
<gene>
    <name evidence="1" type="ORF">SAMN05444414_11632</name>
</gene>
<sequence length="119" mass="12818">MANPGMFIKSYTAEVAIPGRTIVKFGASGGVVPATVATDAAIGITDQLDGAVVTYGAFLDLQQSVSGREGSSYTAVVSTKKNLACRIKGLPVEIKSVYGLGYRLRKLEPEWDWRQEDYK</sequence>
<protein>
    <submittedName>
        <fullName evidence="1">Uncharacterized protein</fullName>
    </submittedName>
</protein>
<proteinExistence type="predicted"/>
<dbReference type="STRING" id="1054996.SAMN05444414_11632"/>
<dbReference type="OrthoDB" id="7745112at2"/>